<dbReference type="InterPro" id="IPR050604">
    <property type="entry name" value="PDZ-LIM_domain"/>
</dbReference>
<dbReference type="Proteomes" id="UP000504634">
    <property type="component" value="Unplaced"/>
</dbReference>
<sequence length="683" mass="75332">MVVDIKMCRFDNVPWGFRLVGGADYDYPLTVVKVIEGSIADEAGLRVEDVIVRINDTAAMPLTHEEANRIIMNSGSVFYFGVYREQEEEEEEQQKQVEQSPKRFPLSESTATMAKEATNACMSDAVPQLSATAAAATERVEQVVVQEVEEDEEEPREVAESEVQSEDYRDSGALYLPDLPDRPCSVLSEQTEIKLVEEEIAAVLSGESEVLKEHNVLGIFPKPGVCMTSDVLRSLNEEVTKTKLEKEKENRKWSTFLQKPNRPVPKSKQQLEAERRAANAYKVKIVKSSARDKSPMPEVKPTPQEAKEATPPPPPAVEETKVEENKEEEVEEPLPTDSEVPNLEQLPGGSVVENTDVAAADAEDINSSNEKAGDDDVAETEAADDEQLEKADASKDESPTMPSDSSPPPSTPPSTTGSVAKTEEELALEKQLADVQKQLAALSSLPSTIQSTLDAVTRQLADLLPTLKLQQQQQQSSPSPPPQEPPHDEGTLPQIDEGVEGEDQQLAGGEHTAAVDKSESIILDDANDLEVAQISRSNGDNPQPELDGEQCLKKQKKHDVIEELEEHLVRKNNPKRSKRAFGPLTPSSERPLVLPGGRRWYRPKDAYNEEFIASILSGNAELITGTTIGVNFMKYQKPERKIDLNRSEVYKVIHHLDRAPIRGIEVRAPLVAAESDIRQALQS</sequence>
<dbReference type="SMART" id="SM00228">
    <property type="entry name" value="PDZ"/>
    <property type="match status" value="1"/>
</dbReference>
<feature type="region of interest" description="Disordered" evidence="4">
    <location>
        <begin position="469"/>
        <end position="495"/>
    </location>
</feature>
<evidence type="ECO:0000256" key="2">
    <source>
        <dbReference type="ARBA" id="ARBA00022490"/>
    </source>
</evidence>
<dbReference type="Gene3D" id="2.30.42.10">
    <property type="match status" value="1"/>
</dbReference>
<evidence type="ECO:0000259" key="5">
    <source>
        <dbReference type="PROSITE" id="PS50106"/>
    </source>
</evidence>
<feature type="domain" description="PDZ" evidence="5">
    <location>
        <begin position="4"/>
        <end position="86"/>
    </location>
</feature>
<gene>
    <name evidence="7" type="primary">LOC115622365</name>
</gene>
<evidence type="ECO:0000256" key="3">
    <source>
        <dbReference type="ARBA" id="ARBA00023038"/>
    </source>
</evidence>
<dbReference type="PANTHER" id="PTHR24214">
    <property type="entry name" value="PDZ AND LIM DOMAIN PROTEIN ZASP"/>
    <property type="match status" value="1"/>
</dbReference>
<dbReference type="CDD" id="cd23068">
    <property type="entry name" value="PDZ_ZASP52-like"/>
    <property type="match status" value="1"/>
</dbReference>
<feature type="compositionally biased region" description="Acidic residues" evidence="4">
    <location>
        <begin position="373"/>
        <end position="387"/>
    </location>
</feature>
<dbReference type="CTD" id="39148"/>
<keyword evidence="3" id="KW-0862">Zinc</keyword>
<keyword evidence="6" id="KW-1185">Reference proteome</keyword>
<dbReference type="GO" id="GO:0003779">
    <property type="term" value="F:actin binding"/>
    <property type="evidence" value="ECO:0007669"/>
    <property type="project" value="TreeGrafter"/>
</dbReference>
<keyword evidence="2" id="KW-0963">Cytoplasm</keyword>
<dbReference type="GO" id="GO:0005912">
    <property type="term" value="C:adherens junction"/>
    <property type="evidence" value="ECO:0007669"/>
    <property type="project" value="TreeGrafter"/>
</dbReference>
<evidence type="ECO:0000256" key="1">
    <source>
        <dbReference type="ARBA" id="ARBA00004496"/>
    </source>
</evidence>
<feature type="compositionally biased region" description="Basic and acidic residues" evidence="4">
    <location>
        <begin position="388"/>
        <end position="398"/>
    </location>
</feature>
<dbReference type="Pfam" id="PF00595">
    <property type="entry name" value="PDZ"/>
    <property type="match status" value="1"/>
</dbReference>
<dbReference type="GO" id="GO:0030036">
    <property type="term" value="P:actin cytoskeleton organization"/>
    <property type="evidence" value="ECO:0007669"/>
    <property type="project" value="TreeGrafter"/>
</dbReference>
<reference evidence="7" key="1">
    <citation type="submission" date="2025-08" db="UniProtKB">
        <authorList>
            <consortium name="RefSeq"/>
        </authorList>
    </citation>
    <scope>IDENTIFICATION</scope>
    <source>
        <strain evidence="7">11010-0011.00</strain>
        <tissue evidence="7">Whole body</tissue>
    </source>
</reference>
<proteinExistence type="predicted"/>
<evidence type="ECO:0000313" key="6">
    <source>
        <dbReference type="Proteomes" id="UP000504634"/>
    </source>
</evidence>
<dbReference type="GO" id="GO:0051371">
    <property type="term" value="F:muscle alpha-actinin binding"/>
    <property type="evidence" value="ECO:0007669"/>
    <property type="project" value="TreeGrafter"/>
</dbReference>
<dbReference type="GeneID" id="115622365"/>
<name>A0A6J2T9X7_DROLE</name>
<dbReference type="OrthoDB" id="44841at2759"/>
<organism evidence="6 7">
    <name type="scientific">Drosophila lebanonensis</name>
    <name type="common">Fruit fly</name>
    <name type="synonym">Scaptodrosophila lebanonensis</name>
    <dbReference type="NCBI Taxonomy" id="7225"/>
    <lineage>
        <taxon>Eukaryota</taxon>
        <taxon>Metazoa</taxon>
        <taxon>Ecdysozoa</taxon>
        <taxon>Arthropoda</taxon>
        <taxon>Hexapoda</taxon>
        <taxon>Insecta</taxon>
        <taxon>Pterygota</taxon>
        <taxon>Neoptera</taxon>
        <taxon>Endopterygota</taxon>
        <taxon>Diptera</taxon>
        <taxon>Brachycera</taxon>
        <taxon>Muscomorpha</taxon>
        <taxon>Ephydroidea</taxon>
        <taxon>Drosophilidae</taxon>
        <taxon>Scaptodrosophila</taxon>
    </lineage>
</organism>
<keyword evidence="3" id="KW-0479">Metal-binding</keyword>
<dbReference type="RefSeq" id="XP_030372140.1">
    <property type="nucleotide sequence ID" value="XM_030516280.1"/>
</dbReference>
<keyword evidence="3" id="KW-0440">LIM domain</keyword>
<feature type="compositionally biased region" description="Acidic residues" evidence="4">
    <location>
        <begin position="325"/>
        <end position="334"/>
    </location>
</feature>
<dbReference type="InterPro" id="IPR036034">
    <property type="entry name" value="PDZ_sf"/>
</dbReference>
<dbReference type="SUPFAM" id="SSF50156">
    <property type="entry name" value="PDZ domain-like"/>
    <property type="match status" value="1"/>
</dbReference>
<dbReference type="PROSITE" id="PS50106">
    <property type="entry name" value="PDZ"/>
    <property type="match status" value="1"/>
</dbReference>
<evidence type="ECO:0000313" key="7">
    <source>
        <dbReference type="RefSeq" id="XP_030372140.1"/>
    </source>
</evidence>
<dbReference type="InterPro" id="IPR001478">
    <property type="entry name" value="PDZ"/>
</dbReference>
<dbReference type="AlphaFoldDB" id="A0A6J2T9X7"/>
<dbReference type="FunFam" id="2.30.42.10:FF:000200">
    <property type="entry name" value="Uncharacterized protein, isoform E"/>
    <property type="match status" value="1"/>
</dbReference>
<comment type="subcellular location">
    <subcellularLocation>
        <location evidence="1">Cytoplasm</location>
    </subcellularLocation>
</comment>
<feature type="region of interest" description="Disordered" evidence="4">
    <location>
        <begin position="148"/>
        <end position="175"/>
    </location>
</feature>
<accession>A0A6J2T9X7</accession>
<evidence type="ECO:0000256" key="4">
    <source>
        <dbReference type="SAM" id="MobiDB-lite"/>
    </source>
</evidence>
<dbReference type="GO" id="GO:0030018">
    <property type="term" value="C:Z disc"/>
    <property type="evidence" value="ECO:0007669"/>
    <property type="project" value="TreeGrafter"/>
</dbReference>
<dbReference type="GO" id="GO:0031941">
    <property type="term" value="C:filamentous actin"/>
    <property type="evidence" value="ECO:0007669"/>
    <property type="project" value="TreeGrafter"/>
</dbReference>
<feature type="region of interest" description="Disordered" evidence="4">
    <location>
        <begin position="246"/>
        <end position="428"/>
    </location>
</feature>
<dbReference type="GO" id="GO:0001725">
    <property type="term" value="C:stress fiber"/>
    <property type="evidence" value="ECO:0007669"/>
    <property type="project" value="TreeGrafter"/>
</dbReference>
<protein>
    <submittedName>
        <fullName evidence="7">Synaptopodin 2-like protein isoform X1</fullName>
    </submittedName>
</protein>
<dbReference type="GO" id="GO:0061061">
    <property type="term" value="P:muscle structure development"/>
    <property type="evidence" value="ECO:0007669"/>
    <property type="project" value="TreeGrafter"/>
</dbReference>
<dbReference type="PANTHER" id="PTHR24214:SF38">
    <property type="entry name" value="PDZ AND LIM DOMAIN PROTEIN ZASP-RELATED"/>
    <property type="match status" value="1"/>
</dbReference>